<feature type="transmembrane region" description="Helical" evidence="1">
    <location>
        <begin position="65"/>
        <end position="84"/>
    </location>
</feature>
<gene>
    <name evidence="2" type="ORF">A2Z33_07340</name>
</gene>
<comment type="caution">
    <text evidence="2">The sequence shown here is derived from an EMBL/GenBank/DDBJ whole genome shotgun (WGS) entry which is preliminary data.</text>
</comment>
<keyword evidence="1" id="KW-0812">Transmembrane</keyword>
<dbReference type="EMBL" id="MFJD01000001">
    <property type="protein sequence ID" value="OGG05066.1"/>
    <property type="molecule type" value="Genomic_DNA"/>
</dbReference>
<accession>A0A1F5YY56</accession>
<dbReference type="AlphaFoldDB" id="A0A1F5YY56"/>
<keyword evidence="1" id="KW-1133">Transmembrane helix</keyword>
<evidence type="ECO:0000313" key="2">
    <source>
        <dbReference type="EMBL" id="OGG05066.1"/>
    </source>
</evidence>
<proteinExistence type="predicted"/>
<keyword evidence="1" id="KW-0472">Membrane</keyword>
<dbReference type="Proteomes" id="UP000178448">
    <property type="component" value="Unassembled WGS sequence"/>
</dbReference>
<reference evidence="2 3" key="1">
    <citation type="journal article" date="2016" name="Nat. Commun.">
        <title>Thousands of microbial genomes shed light on interconnected biogeochemical processes in an aquifer system.</title>
        <authorList>
            <person name="Anantharaman K."/>
            <person name="Brown C.T."/>
            <person name="Hug L.A."/>
            <person name="Sharon I."/>
            <person name="Castelle C.J."/>
            <person name="Probst A.J."/>
            <person name="Thomas B.C."/>
            <person name="Singh A."/>
            <person name="Wilkins M.J."/>
            <person name="Karaoz U."/>
            <person name="Brodie E.L."/>
            <person name="Williams K.H."/>
            <person name="Hubbard S.S."/>
            <person name="Banfield J.F."/>
        </authorList>
    </citation>
    <scope>NUCLEOTIDE SEQUENCE [LARGE SCALE GENOMIC DNA]</scope>
</reference>
<evidence type="ECO:0000313" key="3">
    <source>
        <dbReference type="Proteomes" id="UP000178448"/>
    </source>
</evidence>
<organism evidence="2 3">
    <name type="scientific">Candidatus Gottesmanbacteria bacterium RBG_16_52_11</name>
    <dbReference type="NCBI Taxonomy" id="1798374"/>
    <lineage>
        <taxon>Bacteria</taxon>
        <taxon>Candidatus Gottesmaniibacteriota</taxon>
    </lineage>
</organism>
<evidence type="ECO:0000256" key="1">
    <source>
        <dbReference type="SAM" id="Phobius"/>
    </source>
</evidence>
<protein>
    <submittedName>
        <fullName evidence="2">Uncharacterized protein</fullName>
    </submittedName>
</protein>
<name>A0A1F5YY56_9BACT</name>
<sequence length="454" mass="51767">MSRTPTLYGIPETGFGIISVNMNQPKSELLRIVRIITSGGKLTVNDISTIMTFTKPDSELMSVRLLKITAVPLSLFFGFLFAVFPDEFVRMTGDLPAWTNLSPRFLTGVDYLWNILGEPVKKSNIIYHLPNVILYSFGFVGAKKLFDAIDRHTWLDRVRAVQQQVRAGINSGTLNLRLRNGHSVLFTGKGDFIGMQYVTNLAPDEAVTLSESKPGYTDIWNSFDSQATYKDLYRVLGRVSDENTGEYVFFPVRDDQIFLPSPDAYDLSPYKLDILCQNIRQIENAMKLTHKRIIIVGDREHRSLVRSEDRHKVIRKSEEVITLDSIAAKYRDVTIIDPTDIVLKYLLSKAGGRRIVFRATADGIRHYKARFYRRLIKSGYSPRSGRTGILTVGYDITEDQTEQQALRRTADDYFPVVLSMPVRDALVRNAWKTDEFLYVPDMVLETLRNIALQQ</sequence>